<feature type="chain" id="PRO_5020212407" evidence="4">
    <location>
        <begin position="30"/>
        <end position="530"/>
    </location>
</feature>
<dbReference type="InterPro" id="IPR000914">
    <property type="entry name" value="SBP_5_dom"/>
</dbReference>
<evidence type="ECO:0000259" key="5">
    <source>
        <dbReference type="Pfam" id="PF00496"/>
    </source>
</evidence>
<dbReference type="Gene3D" id="3.90.76.10">
    <property type="entry name" value="Dipeptide-binding Protein, Domain 1"/>
    <property type="match status" value="1"/>
</dbReference>
<protein>
    <submittedName>
        <fullName evidence="6">Peptide ABC transporter substrate-binding protein</fullName>
    </submittedName>
</protein>
<dbReference type="Pfam" id="PF00496">
    <property type="entry name" value="SBP_bac_5"/>
    <property type="match status" value="1"/>
</dbReference>
<gene>
    <name evidence="6" type="ORF">C7R54_16925</name>
</gene>
<evidence type="ECO:0000313" key="7">
    <source>
        <dbReference type="Proteomes" id="UP000290849"/>
    </source>
</evidence>
<evidence type="ECO:0000256" key="4">
    <source>
        <dbReference type="SAM" id="SignalP"/>
    </source>
</evidence>
<feature type="signal peptide" evidence="4">
    <location>
        <begin position="1"/>
        <end position="29"/>
    </location>
</feature>
<dbReference type="GO" id="GO:0030288">
    <property type="term" value="C:outer membrane-bounded periplasmic space"/>
    <property type="evidence" value="ECO:0007669"/>
    <property type="project" value="UniProtKB-ARBA"/>
</dbReference>
<name>A0A4Q1HGM0_9BURK</name>
<dbReference type="Proteomes" id="UP000290849">
    <property type="component" value="Unassembled WGS sequence"/>
</dbReference>
<reference evidence="6 7" key="1">
    <citation type="journal article" date="2017" name="Int. J. Syst. Evol. Microbiol.">
        <title>Achromobacter aloeverae sp. nov., isolated from the root of Aloe vera (L.) Burm.f.</title>
        <authorList>
            <person name="Kuncharoen N."/>
            <person name="Muramatsu Y."/>
            <person name="Shibata C."/>
            <person name="Kamakura Y."/>
            <person name="Nakagawa Y."/>
            <person name="Tanasupawat S."/>
        </authorList>
    </citation>
    <scope>NUCLEOTIDE SEQUENCE [LARGE SCALE GENOMIC DNA]</scope>
    <source>
        <strain evidence="6 7">AVA-1</strain>
    </source>
</reference>
<dbReference type="OrthoDB" id="9801799at2"/>
<dbReference type="PANTHER" id="PTHR30290">
    <property type="entry name" value="PERIPLASMIC BINDING COMPONENT OF ABC TRANSPORTER"/>
    <property type="match status" value="1"/>
</dbReference>
<dbReference type="AlphaFoldDB" id="A0A4Q1HGM0"/>
<evidence type="ECO:0000313" key="6">
    <source>
        <dbReference type="EMBL" id="RXN86620.1"/>
    </source>
</evidence>
<evidence type="ECO:0000256" key="1">
    <source>
        <dbReference type="ARBA" id="ARBA00005695"/>
    </source>
</evidence>
<dbReference type="CDD" id="cd08498">
    <property type="entry name" value="PBP2_NikA_DppA_OppA_like_2"/>
    <property type="match status" value="1"/>
</dbReference>
<evidence type="ECO:0000256" key="2">
    <source>
        <dbReference type="ARBA" id="ARBA00022448"/>
    </source>
</evidence>
<dbReference type="Gene3D" id="3.40.190.10">
    <property type="entry name" value="Periplasmic binding protein-like II"/>
    <property type="match status" value="1"/>
</dbReference>
<dbReference type="GO" id="GO:0015833">
    <property type="term" value="P:peptide transport"/>
    <property type="evidence" value="ECO:0007669"/>
    <property type="project" value="TreeGrafter"/>
</dbReference>
<organism evidence="6 7">
    <name type="scientific">Achromobacter aloeverae</name>
    <dbReference type="NCBI Taxonomy" id="1750518"/>
    <lineage>
        <taxon>Bacteria</taxon>
        <taxon>Pseudomonadati</taxon>
        <taxon>Pseudomonadota</taxon>
        <taxon>Betaproteobacteria</taxon>
        <taxon>Burkholderiales</taxon>
        <taxon>Alcaligenaceae</taxon>
        <taxon>Achromobacter</taxon>
    </lineage>
</organism>
<dbReference type="GO" id="GO:0043190">
    <property type="term" value="C:ATP-binding cassette (ABC) transporter complex"/>
    <property type="evidence" value="ECO:0007669"/>
    <property type="project" value="InterPro"/>
</dbReference>
<proteinExistence type="inferred from homology"/>
<comment type="similarity">
    <text evidence="1">Belongs to the bacterial solute-binding protein 5 family.</text>
</comment>
<dbReference type="InterPro" id="IPR039424">
    <property type="entry name" value="SBP_5"/>
</dbReference>
<dbReference type="PIRSF" id="PIRSF002741">
    <property type="entry name" value="MppA"/>
    <property type="match status" value="1"/>
</dbReference>
<comment type="caution">
    <text evidence="6">The sequence shown here is derived from an EMBL/GenBank/DDBJ whole genome shotgun (WGS) entry which is preliminary data.</text>
</comment>
<dbReference type="GO" id="GO:1904680">
    <property type="term" value="F:peptide transmembrane transporter activity"/>
    <property type="evidence" value="ECO:0007669"/>
    <property type="project" value="TreeGrafter"/>
</dbReference>
<accession>A0A4Q1HGM0</accession>
<dbReference type="RefSeq" id="WP_129151641.1">
    <property type="nucleotide sequence ID" value="NZ_JBHSDO010000020.1"/>
</dbReference>
<dbReference type="InterPro" id="IPR030678">
    <property type="entry name" value="Peptide/Ni-bd"/>
</dbReference>
<dbReference type="PANTHER" id="PTHR30290:SF9">
    <property type="entry name" value="OLIGOPEPTIDE-BINDING PROTEIN APPA"/>
    <property type="match status" value="1"/>
</dbReference>
<keyword evidence="7" id="KW-1185">Reference proteome</keyword>
<feature type="domain" description="Solute-binding protein family 5" evidence="5">
    <location>
        <begin position="72"/>
        <end position="440"/>
    </location>
</feature>
<dbReference type="SUPFAM" id="SSF53850">
    <property type="entry name" value="Periplasmic binding protein-like II"/>
    <property type="match status" value="1"/>
</dbReference>
<dbReference type="EMBL" id="PYAL01000005">
    <property type="protein sequence ID" value="RXN86620.1"/>
    <property type="molecule type" value="Genomic_DNA"/>
</dbReference>
<evidence type="ECO:0000256" key="3">
    <source>
        <dbReference type="ARBA" id="ARBA00022729"/>
    </source>
</evidence>
<sequence>MSTRRFTRVLAGSAAALALAFGAMGHAMARDLIIGLKSEPSSMDPQYHSLTPNTQIAETIFDPLVRTDSQLKPEAALAESWTVDGNVWTFKLRPNVKFSDGTPLTAEDVVFTYERAPKVPNSPSPFTLYLKDVAKTEVVDAHTVRITTKAAAPALLPNLSQLPILSKKAASGPAPEGKTTTELNAGDGLIGTGPYKFVSWKRGAEIVLVRNDNYWGKKPLWDKVVYRPMSNAASRVAALLAGDVDLIEDPPTDDLPKLKADKKLHIEETPSVRVMYVAMDQFAEPSPGITGTNNKNPLKDKRVRQALSLAINREALVDRVMGGIALPAGNLLPYPMFGASKEHSKAPKADLEKAKALLKEAGYPDGFGITLGAPSGRYVNDAKVAQAIASMWTRIGVKTNVDASAPPVFFKKRDSYEYSAYLAGWSVTSGEMSNALGSLLVTPDPKAGLGTTNRGRYSNATVDTLFKQGISTMDDTKRAELLAKSADTAMEDYAALPVHFELSVWAMKNDLRYLGRADQMTLAQNATIKP</sequence>
<dbReference type="Gene3D" id="3.10.105.10">
    <property type="entry name" value="Dipeptide-binding Protein, Domain 3"/>
    <property type="match status" value="1"/>
</dbReference>
<keyword evidence="2" id="KW-0813">Transport</keyword>
<keyword evidence="3 4" id="KW-0732">Signal</keyword>